<accession>A0ACB7SBI5</accession>
<proteinExistence type="predicted"/>
<comment type="caution">
    <text evidence="1">The sequence shown here is derived from an EMBL/GenBank/DDBJ whole genome shotgun (WGS) entry which is preliminary data.</text>
</comment>
<gene>
    <name evidence="1" type="ORF">HPB50_004849</name>
</gene>
<protein>
    <submittedName>
        <fullName evidence="1">Uncharacterized protein</fullName>
    </submittedName>
</protein>
<sequence>MVKLLCKTECVDEDEAACTQDKPEPPLCHCRRADKYRPPCEHELMKQRTLNRYHPMLISLYRADKYLMTPCMIVFVAVSMVLAAYLTARSEWATLRKADSAFASIEQMVLTMMFMLMGLLLFIAYLFFWSVTAKFFARRFRALLCPIVTGVCGGLHPRSPL</sequence>
<dbReference type="Proteomes" id="UP000821845">
    <property type="component" value="Chromosome 4"/>
</dbReference>
<evidence type="ECO:0000313" key="1">
    <source>
        <dbReference type="EMBL" id="KAH6932326.1"/>
    </source>
</evidence>
<keyword evidence="2" id="KW-1185">Reference proteome</keyword>
<name>A0ACB7SBI5_HYAAI</name>
<dbReference type="EMBL" id="CM023484">
    <property type="protein sequence ID" value="KAH6932326.1"/>
    <property type="molecule type" value="Genomic_DNA"/>
</dbReference>
<organism evidence="1 2">
    <name type="scientific">Hyalomma asiaticum</name>
    <name type="common">Tick</name>
    <dbReference type="NCBI Taxonomy" id="266040"/>
    <lineage>
        <taxon>Eukaryota</taxon>
        <taxon>Metazoa</taxon>
        <taxon>Ecdysozoa</taxon>
        <taxon>Arthropoda</taxon>
        <taxon>Chelicerata</taxon>
        <taxon>Arachnida</taxon>
        <taxon>Acari</taxon>
        <taxon>Parasitiformes</taxon>
        <taxon>Ixodida</taxon>
        <taxon>Ixodoidea</taxon>
        <taxon>Ixodidae</taxon>
        <taxon>Hyalomminae</taxon>
        <taxon>Hyalomma</taxon>
    </lineage>
</organism>
<reference evidence="1" key="1">
    <citation type="submission" date="2020-05" db="EMBL/GenBank/DDBJ databases">
        <title>Large-scale comparative analyses of tick genomes elucidate their genetic diversity and vector capacities.</title>
        <authorList>
            <person name="Jia N."/>
            <person name="Wang J."/>
            <person name="Shi W."/>
            <person name="Du L."/>
            <person name="Sun Y."/>
            <person name="Zhan W."/>
            <person name="Jiang J."/>
            <person name="Wang Q."/>
            <person name="Zhang B."/>
            <person name="Ji P."/>
            <person name="Sakyi L.B."/>
            <person name="Cui X."/>
            <person name="Yuan T."/>
            <person name="Jiang B."/>
            <person name="Yang W."/>
            <person name="Lam T.T.-Y."/>
            <person name="Chang Q."/>
            <person name="Ding S."/>
            <person name="Wang X."/>
            <person name="Zhu J."/>
            <person name="Ruan X."/>
            <person name="Zhao L."/>
            <person name="Wei J."/>
            <person name="Que T."/>
            <person name="Du C."/>
            <person name="Cheng J."/>
            <person name="Dai P."/>
            <person name="Han X."/>
            <person name="Huang E."/>
            <person name="Gao Y."/>
            <person name="Liu J."/>
            <person name="Shao H."/>
            <person name="Ye R."/>
            <person name="Li L."/>
            <person name="Wei W."/>
            <person name="Wang X."/>
            <person name="Wang C."/>
            <person name="Yang T."/>
            <person name="Huo Q."/>
            <person name="Li W."/>
            <person name="Guo W."/>
            <person name="Chen H."/>
            <person name="Zhou L."/>
            <person name="Ni X."/>
            <person name="Tian J."/>
            <person name="Zhou Y."/>
            <person name="Sheng Y."/>
            <person name="Liu T."/>
            <person name="Pan Y."/>
            <person name="Xia L."/>
            <person name="Li J."/>
            <person name="Zhao F."/>
            <person name="Cao W."/>
        </authorList>
    </citation>
    <scope>NUCLEOTIDE SEQUENCE</scope>
    <source>
        <strain evidence="1">Hyas-2018</strain>
    </source>
</reference>
<evidence type="ECO:0000313" key="2">
    <source>
        <dbReference type="Proteomes" id="UP000821845"/>
    </source>
</evidence>